<dbReference type="PANTHER" id="PTHR34391">
    <property type="entry name" value="UPF0658 GOLGI APPARATUS MEMBRANE PROTEIN C1952.10C-RELATED"/>
    <property type="match status" value="1"/>
</dbReference>
<keyword evidence="1" id="KW-0472">Membrane</keyword>
<dbReference type="InterPro" id="IPR040410">
    <property type="entry name" value="UPF0658_Golgi"/>
</dbReference>
<dbReference type="GO" id="GO:0005794">
    <property type="term" value="C:Golgi apparatus"/>
    <property type="evidence" value="ECO:0007669"/>
    <property type="project" value="TreeGrafter"/>
</dbReference>
<accession>A0A8A3PRS0</accession>
<proteinExistence type="predicted"/>
<feature type="transmembrane region" description="Helical" evidence="1">
    <location>
        <begin position="210"/>
        <end position="229"/>
    </location>
</feature>
<evidence type="ECO:0000256" key="1">
    <source>
        <dbReference type="SAM" id="Phobius"/>
    </source>
</evidence>
<organism evidence="2 3">
    <name type="scientific">Monilinia vaccinii-corymbosi</name>
    <dbReference type="NCBI Taxonomy" id="61207"/>
    <lineage>
        <taxon>Eukaryota</taxon>
        <taxon>Fungi</taxon>
        <taxon>Dikarya</taxon>
        <taxon>Ascomycota</taxon>
        <taxon>Pezizomycotina</taxon>
        <taxon>Leotiomycetes</taxon>
        <taxon>Helotiales</taxon>
        <taxon>Sclerotiniaceae</taxon>
        <taxon>Monilinia</taxon>
    </lineage>
</organism>
<gene>
    <name evidence="2" type="ORF">DSL72_008574</name>
</gene>
<feature type="transmembrane region" description="Helical" evidence="1">
    <location>
        <begin position="172"/>
        <end position="198"/>
    </location>
</feature>
<feature type="transmembrane region" description="Helical" evidence="1">
    <location>
        <begin position="236"/>
        <end position="256"/>
    </location>
</feature>
<keyword evidence="1" id="KW-0812">Transmembrane</keyword>
<dbReference type="OrthoDB" id="2448307at2759"/>
<dbReference type="Proteomes" id="UP000672032">
    <property type="component" value="Chromosome 9"/>
</dbReference>
<feature type="transmembrane region" description="Helical" evidence="1">
    <location>
        <begin position="7"/>
        <end position="31"/>
    </location>
</feature>
<reference evidence="2" key="1">
    <citation type="submission" date="2020-10" db="EMBL/GenBank/DDBJ databases">
        <title>Genome Sequence of Monilinia vaccinii-corymbosi Sheds Light on Mummy Berry Disease Infection of Blueberry and Mating Type.</title>
        <authorList>
            <person name="Yow A.G."/>
            <person name="Zhang Y."/>
            <person name="Bansal K."/>
            <person name="Eacker S.M."/>
            <person name="Sullivan S."/>
            <person name="Liachko I."/>
            <person name="Cubeta M.A."/>
            <person name="Rollins J.A."/>
            <person name="Ashrafi H."/>
        </authorList>
    </citation>
    <scope>NUCLEOTIDE SEQUENCE</scope>
    <source>
        <strain evidence="2">RL-1</strain>
    </source>
</reference>
<feature type="transmembrane region" description="Helical" evidence="1">
    <location>
        <begin position="51"/>
        <end position="70"/>
    </location>
</feature>
<evidence type="ECO:0000313" key="2">
    <source>
        <dbReference type="EMBL" id="QSZ37476.1"/>
    </source>
</evidence>
<sequence>MYLPSTTWTWAFMIAAALQAAAVLTIESYVFAKFQTSLVANKQQIALDRTIPTYLTLFIFGFLYQVVLVYDSLRLKNTIQVIGLCMYNVGMLIYASIQYDQIRSAIASLEHIGYVDANANVWPDVKGLLIAVPCIIAFFTILMSFIAWKLYDEFAWTIYKHISADLRMKRRFLTYQIYIALLKFDFFFFLGFTVQFLVIVTGVQDFEFDLTIAAIPLTIFILFMAAFWTRRENKPGMLSAIFIFHCGLAYFIFKLARMYQPAKEKDYMPVRKNLTSFAVITIILIILTIVNASLCTANFNKGLKPHLRRRKIGSEEEKTDHMTELPDLQNSKANNRMTID</sequence>
<evidence type="ECO:0000313" key="3">
    <source>
        <dbReference type="Proteomes" id="UP000672032"/>
    </source>
</evidence>
<keyword evidence="3" id="KW-1185">Reference proteome</keyword>
<name>A0A8A3PRS0_9HELO</name>
<feature type="transmembrane region" description="Helical" evidence="1">
    <location>
        <begin position="276"/>
        <end position="300"/>
    </location>
</feature>
<protein>
    <submittedName>
        <fullName evidence="2">Uncharacterized protein</fullName>
    </submittedName>
</protein>
<feature type="transmembrane region" description="Helical" evidence="1">
    <location>
        <begin position="128"/>
        <end position="151"/>
    </location>
</feature>
<dbReference type="PANTHER" id="PTHR34391:SF1">
    <property type="entry name" value="UPF0658 GOLGI APPARATUS MEMBRANE PROTEIN C1952.10C-RELATED"/>
    <property type="match status" value="1"/>
</dbReference>
<dbReference type="AlphaFoldDB" id="A0A8A3PRS0"/>
<dbReference type="EMBL" id="CP063413">
    <property type="protein sequence ID" value="QSZ37476.1"/>
    <property type="molecule type" value="Genomic_DNA"/>
</dbReference>
<keyword evidence="1" id="KW-1133">Transmembrane helix</keyword>